<organism evidence="2 3">
    <name type="scientific">Roseobacter fucihabitans</name>
    <dbReference type="NCBI Taxonomy" id="1537242"/>
    <lineage>
        <taxon>Bacteria</taxon>
        <taxon>Pseudomonadati</taxon>
        <taxon>Pseudomonadota</taxon>
        <taxon>Alphaproteobacteria</taxon>
        <taxon>Rhodobacterales</taxon>
        <taxon>Roseobacteraceae</taxon>
        <taxon>Roseobacter</taxon>
    </lineage>
</organism>
<dbReference type="RefSeq" id="WP_187430460.1">
    <property type="nucleotide sequence ID" value="NZ_CP143423.1"/>
</dbReference>
<keyword evidence="3" id="KW-1185">Reference proteome</keyword>
<evidence type="ECO:0000313" key="3">
    <source>
        <dbReference type="Proteomes" id="UP001318682"/>
    </source>
</evidence>
<dbReference type="Proteomes" id="UP001318682">
    <property type="component" value="Chromosome"/>
</dbReference>
<accession>A0ABZ2BNI0</accession>
<evidence type="ECO:0000313" key="2">
    <source>
        <dbReference type="EMBL" id="WVX47553.1"/>
    </source>
</evidence>
<reference evidence="2 3" key="1">
    <citation type="submission" date="2015-07" db="EMBL/GenBank/DDBJ databases">
        <authorList>
            <person name="Voget S."/>
            <person name="Dogs M."/>
            <person name="Brinkhoff T.H."/>
            <person name="Daniel R."/>
        </authorList>
    </citation>
    <scope>NUCLEOTIDE SEQUENCE [LARGE SCALE GENOMIC DNA]</scope>
    <source>
        <strain evidence="2 3">B14</strain>
    </source>
</reference>
<feature type="region of interest" description="Disordered" evidence="1">
    <location>
        <begin position="68"/>
        <end position="111"/>
    </location>
</feature>
<name>A0ABZ2BNI0_9RHOB</name>
<gene>
    <name evidence="2" type="ORF">ROLI_006240</name>
</gene>
<reference evidence="3" key="2">
    <citation type="submission" date="2024-01" db="EMBL/GenBank/DDBJ databases">
        <title>Roseobacter fucihabitans sp. nov., isolated from the brown alga Fucus spiralis.</title>
        <authorList>
            <person name="Hahnke S."/>
            <person name="Berger M."/>
            <person name="Schlingloff A."/>
            <person name="Athale I."/>
            <person name="Neumann-Schaal M."/>
            <person name="Adenaya A."/>
            <person name="Poehlein A."/>
            <person name="Daniel R."/>
            <person name="Pertersen J."/>
            <person name="Brinkhoff T."/>
        </authorList>
    </citation>
    <scope>NUCLEOTIDE SEQUENCE [LARGE SCALE GENOMIC DNA]</scope>
    <source>
        <strain evidence="3">B14</strain>
    </source>
</reference>
<protein>
    <submittedName>
        <fullName evidence="2">Uncharacterized protein</fullName>
    </submittedName>
</protein>
<proteinExistence type="predicted"/>
<sequence length="111" mass="12274">MIDETHPNWETFHDTLESKRLLSQQRQELIDYQSKLDHAQTLIDQGGLTDDDFAELDDLMTNDVPDAVRSRLPASDPAYSAPVNTGSPSSNGVEYDGPEFAGLNPSRIGLN</sequence>
<dbReference type="EMBL" id="CP143423">
    <property type="protein sequence ID" value="WVX47553.1"/>
    <property type="molecule type" value="Genomic_DNA"/>
</dbReference>
<feature type="compositionally biased region" description="Polar residues" evidence="1">
    <location>
        <begin position="82"/>
        <end position="92"/>
    </location>
</feature>
<evidence type="ECO:0000256" key="1">
    <source>
        <dbReference type="SAM" id="MobiDB-lite"/>
    </source>
</evidence>